<dbReference type="GO" id="GO:0030288">
    <property type="term" value="C:outer membrane-bounded periplasmic space"/>
    <property type="evidence" value="ECO:0007669"/>
    <property type="project" value="TreeGrafter"/>
</dbReference>
<dbReference type="Gene3D" id="2.60.450.10">
    <property type="entry name" value="Lipopolysaccharide (LPS) transport protein A like domain"/>
    <property type="match status" value="1"/>
</dbReference>
<dbReference type="AlphaFoldDB" id="A0A0A6PAG3"/>
<comment type="caution">
    <text evidence="5">The sequence shown here is derived from an EMBL/GenBank/DDBJ whole genome shotgun (WGS) entry which is preliminary data.</text>
</comment>
<feature type="domain" description="Organic solvent tolerance-like N-terminal" evidence="4">
    <location>
        <begin position="31"/>
        <end position="143"/>
    </location>
</feature>
<dbReference type="Pfam" id="PF03968">
    <property type="entry name" value="LptD_N"/>
    <property type="match status" value="1"/>
</dbReference>
<dbReference type="GO" id="GO:0009279">
    <property type="term" value="C:cell outer membrane"/>
    <property type="evidence" value="ECO:0007669"/>
    <property type="project" value="TreeGrafter"/>
</dbReference>
<proteinExistence type="predicted"/>
<keyword evidence="2" id="KW-0732">Signal</keyword>
<dbReference type="EMBL" id="JSZA02000051">
    <property type="protein sequence ID" value="KHD07688.1"/>
    <property type="molecule type" value="Genomic_DNA"/>
</dbReference>
<evidence type="ECO:0000313" key="6">
    <source>
        <dbReference type="Proteomes" id="UP000030428"/>
    </source>
</evidence>
<evidence type="ECO:0000256" key="2">
    <source>
        <dbReference type="ARBA" id="ARBA00022729"/>
    </source>
</evidence>
<organism evidence="5 6">
    <name type="scientific">Candidatus Thiomargarita nelsonii</name>
    <dbReference type="NCBI Taxonomy" id="1003181"/>
    <lineage>
        <taxon>Bacteria</taxon>
        <taxon>Pseudomonadati</taxon>
        <taxon>Pseudomonadota</taxon>
        <taxon>Gammaproteobacteria</taxon>
        <taxon>Thiotrichales</taxon>
        <taxon>Thiotrichaceae</taxon>
        <taxon>Thiomargarita</taxon>
    </lineage>
</organism>
<evidence type="ECO:0000259" key="4">
    <source>
        <dbReference type="Pfam" id="PF03968"/>
    </source>
</evidence>
<keyword evidence="3" id="KW-0574">Periplasm</keyword>
<dbReference type="NCBIfam" id="TIGR03002">
    <property type="entry name" value="outer_YhbN_LptA"/>
    <property type="match status" value="1"/>
</dbReference>
<reference evidence="5 6" key="1">
    <citation type="journal article" date="2016" name="Front. Microbiol.">
        <title>Single-Cell (Meta-)Genomics of a Dimorphic Candidatus Thiomargarita nelsonii Reveals Genomic Plasticity.</title>
        <authorList>
            <person name="Flood B.E."/>
            <person name="Fliss P."/>
            <person name="Jones D.S."/>
            <person name="Dick G.J."/>
            <person name="Jain S."/>
            <person name="Kaster A.K."/>
            <person name="Winkel M."/>
            <person name="Mussmann M."/>
            <person name="Bailey J."/>
        </authorList>
    </citation>
    <scope>NUCLEOTIDE SEQUENCE [LARGE SCALE GENOMIC DNA]</scope>
    <source>
        <strain evidence="5">Hydrate Ridge</strain>
    </source>
</reference>
<dbReference type="GO" id="GO:0017089">
    <property type="term" value="F:glycolipid transfer activity"/>
    <property type="evidence" value="ECO:0007669"/>
    <property type="project" value="TreeGrafter"/>
</dbReference>
<dbReference type="GO" id="GO:0001530">
    <property type="term" value="F:lipopolysaccharide binding"/>
    <property type="evidence" value="ECO:0007669"/>
    <property type="project" value="InterPro"/>
</dbReference>
<dbReference type="InterPro" id="IPR005653">
    <property type="entry name" value="OstA-like_N"/>
</dbReference>
<gene>
    <name evidence="5" type="ORF">PN36_14725</name>
</gene>
<keyword evidence="1" id="KW-0813">Transport</keyword>
<dbReference type="InterPro" id="IPR014340">
    <property type="entry name" value="LptA"/>
</dbReference>
<keyword evidence="6" id="KW-1185">Reference proteome</keyword>
<sequence>MYFHKITLLFIGVLLWNSVFGLSTDSEQPINIEADKATINNIKRVVTYEGKVIVTQGSIRINANTVKMNYTQKQEIKNIFAKGKPVYFVQRLDNREILKAEANEIEYDALKNILYLREKAELRKVISGKDAYISTAPRITYNIGNSIIEVDKGKYKNKRISVTFKPIKTDK</sequence>
<dbReference type="PANTHER" id="PTHR36504">
    <property type="entry name" value="LIPOPOLYSACCHARIDE EXPORT SYSTEM PROTEIN LPTA"/>
    <property type="match status" value="1"/>
</dbReference>
<dbReference type="Proteomes" id="UP000030428">
    <property type="component" value="Unassembled WGS sequence"/>
</dbReference>
<evidence type="ECO:0000256" key="1">
    <source>
        <dbReference type="ARBA" id="ARBA00022448"/>
    </source>
</evidence>
<accession>A0A0A6PAG3</accession>
<name>A0A0A6PAG3_9GAMM</name>
<dbReference type="PANTHER" id="PTHR36504:SF1">
    <property type="entry name" value="LIPOPOLYSACCHARIDE EXPORT SYSTEM PROTEIN LPTA"/>
    <property type="match status" value="1"/>
</dbReference>
<dbReference type="InterPro" id="IPR052037">
    <property type="entry name" value="LPS_export_LptA"/>
</dbReference>
<evidence type="ECO:0000256" key="3">
    <source>
        <dbReference type="ARBA" id="ARBA00022764"/>
    </source>
</evidence>
<evidence type="ECO:0000313" key="5">
    <source>
        <dbReference type="EMBL" id="KHD07688.1"/>
    </source>
</evidence>
<protein>
    <recommendedName>
        <fullName evidence="4">Organic solvent tolerance-like N-terminal domain-containing protein</fullName>
    </recommendedName>
</protein>
<dbReference type="GO" id="GO:0015920">
    <property type="term" value="P:lipopolysaccharide transport"/>
    <property type="evidence" value="ECO:0007669"/>
    <property type="project" value="InterPro"/>
</dbReference>